<evidence type="ECO:0000256" key="7">
    <source>
        <dbReference type="SAM" id="MobiDB-lite"/>
    </source>
</evidence>
<comment type="similarity">
    <text evidence="2">Belongs to the CpsC/CapA family.</text>
</comment>
<dbReference type="RefSeq" id="WP_203763924.1">
    <property type="nucleotide sequence ID" value="NZ_BAAAYJ010000088.1"/>
</dbReference>
<dbReference type="GO" id="GO:0005886">
    <property type="term" value="C:plasma membrane"/>
    <property type="evidence" value="ECO:0007669"/>
    <property type="project" value="UniProtKB-SubCell"/>
</dbReference>
<evidence type="ECO:0000313" key="10">
    <source>
        <dbReference type="EMBL" id="GIE46949.1"/>
    </source>
</evidence>
<organism evidence="10 11">
    <name type="scientific">Actinoplanes nipponensis</name>
    <dbReference type="NCBI Taxonomy" id="135950"/>
    <lineage>
        <taxon>Bacteria</taxon>
        <taxon>Bacillati</taxon>
        <taxon>Actinomycetota</taxon>
        <taxon>Actinomycetes</taxon>
        <taxon>Micromonosporales</taxon>
        <taxon>Micromonosporaceae</taxon>
        <taxon>Actinoplanes</taxon>
    </lineage>
</organism>
<dbReference type="PANTHER" id="PTHR32309:SF13">
    <property type="entry name" value="FERRIC ENTEROBACTIN TRANSPORT PROTEIN FEPE"/>
    <property type="match status" value="1"/>
</dbReference>
<evidence type="ECO:0000256" key="8">
    <source>
        <dbReference type="SAM" id="Phobius"/>
    </source>
</evidence>
<feature type="domain" description="Polysaccharide chain length determinant N-terminal" evidence="9">
    <location>
        <begin position="75"/>
        <end position="154"/>
    </location>
</feature>
<feature type="transmembrane region" description="Helical" evidence="8">
    <location>
        <begin position="276"/>
        <end position="296"/>
    </location>
</feature>
<dbReference type="Pfam" id="PF02706">
    <property type="entry name" value="Wzz"/>
    <property type="match status" value="1"/>
</dbReference>
<reference evidence="10" key="1">
    <citation type="submission" date="2021-01" db="EMBL/GenBank/DDBJ databases">
        <title>Whole genome shotgun sequence of Actinoplanes nipponensis NBRC 14063.</title>
        <authorList>
            <person name="Komaki H."/>
            <person name="Tamura T."/>
        </authorList>
    </citation>
    <scope>NUCLEOTIDE SEQUENCE</scope>
    <source>
        <strain evidence="10">NBRC 14063</strain>
    </source>
</reference>
<evidence type="ECO:0000313" key="11">
    <source>
        <dbReference type="Proteomes" id="UP000647172"/>
    </source>
</evidence>
<feature type="region of interest" description="Disordered" evidence="7">
    <location>
        <begin position="1"/>
        <end position="27"/>
    </location>
</feature>
<dbReference type="EMBL" id="BOMQ01000008">
    <property type="protein sequence ID" value="GIE46949.1"/>
    <property type="molecule type" value="Genomic_DNA"/>
</dbReference>
<dbReference type="GO" id="GO:0004713">
    <property type="term" value="F:protein tyrosine kinase activity"/>
    <property type="evidence" value="ECO:0007669"/>
    <property type="project" value="TreeGrafter"/>
</dbReference>
<evidence type="ECO:0000259" key="9">
    <source>
        <dbReference type="Pfam" id="PF02706"/>
    </source>
</evidence>
<keyword evidence="5 8" id="KW-1133">Transmembrane helix</keyword>
<keyword evidence="6 8" id="KW-0472">Membrane</keyword>
<dbReference type="Proteomes" id="UP000647172">
    <property type="component" value="Unassembled WGS sequence"/>
</dbReference>
<evidence type="ECO:0000256" key="6">
    <source>
        <dbReference type="ARBA" id="ARBA00023136"/>
    </source>
</evidence>
<evidence type="ECO:0000256" key="2">
    <source>
        <dbReference type="ARBA" id="ARBA00006683"/>
    </source>
</evidence>
<feature type="transmembrane region" description="Helical" evidence="8">
    <location>
        <begin position="82"/>
        <end position="102"/>
    </location>
</feature>
<keyword evidence="3" id="KW-1003">Cell membrane</keyword>
<protein>
    <recommendedName>
        <fullName evidence="9">Polysaccharide chain length determinant N-terminal domain-containing protein</fullName>
    </recommendedName>
</protein>
<comment type="caution">
    <text evidence="10">The sequence shown here is derived from an EMBL/GenBank/DDBJ whole genome shotgun (WGS) entry which is preliminary data.</text>
</comment>
<evidence type="ECO:0000256" key="4">
    <source>
        <dbReference type="ARBA" id="ARBA00022692"/>
    </source>
</evidence>
<comment type="subcellular location">
    <subcellularLocation>
        <location evidence="1">Cell membrane</location>
        <topology evidence="1">Multi-pass membrane protein</topology>
    </subcellularLocation>
</comment>
<dbReference type="InterPro" id="IPR050445">
    <property type="entry name" value="Bact_polysacc_biosynth/exp"/>
</dbReference>
<name>A0A919J9M5_9ACTN</name>
<evidence type="ECO:0000256" key="3">
    <source>
        <dbReference type="ARBA" id="ARBA00022475"/>
    </source>
</evidence>
<evidence type="ECO:0000256" key="1">
    <source>
        <dbReference type="ARBA" id="ARBA00004651"/>
    </source>
</evidence>
<proteinExistence type="inferred from homology"/>
<dbReference type="PANTHER" id="PTHR32309">
    <property type="entry name" value="TYROSINE-PROTEIN KINASE"/>
    <property type="match status" value="1"/>
</dbReference>
<accession>A0A919J9M5</accession>
<dbReference type="InterPro" id="IPR003856">
    <property type="entry name" value="LPS_length_determ_N"/>
</dbReference>
<dbReference type="AlphaFoldDB" id="A0A919J9M5"/>
<sequence>MPAPSPDSADRDVQSLPAGDTMPGPYPTNGHAVGGSAIYSGWSRVVPTQRSADGPIILDRLPAGEIRSAARRSVLTIVARRWKLIVLVVLACVAGSVAYVLIAPAKYQSSVQILVTPAEPDASLDGLRLIGGSEPTRAVQTAVALLNTQDVAVRTAEGLGDPYTPEAVEKAVTVTPRGQSYIVNVTAVAGTPDAAELLARTFARSALDLRNADVKAQAGLIAQSLKRSMIAAGGASDAQKAALARLDLLAATGDPTVSLAPTASMATSRAGIAPPLTVFLAFLFGVVLGVVLAMAWDAIRSRAGSDAQWE</sequence>
<evidence type="ECO:0000256" key="5">
    <source>
        <dbReference type="ARBA" id="ARBA00022989"/>
    </source>
</evidence>
<keyword evidence="4 8" id="KW-0812">Transmembrane</keyword>
<gene>
    <name evidence="10" type="ORF">Ani05nite_04830</name>
</gene>
<keyword evidence="11" id="KW-1185">Reference proteome</keyword>